<accession>A0A1B1E0W2</accession>
<evidence type="ECO:0000313" key="4">
    <source>
        <dbReference type="Proteomes" id="UP000092716"/>
    </source>
</evidence>
<proteinExistence type="predicted"/>
<evidence type="ECO:0000313" key="3">
    <source>
        <dbReference type="EMBL" id="ANQ08676.1"/>
    </source>
</evidence>
<dbReference type="EMBL" id="CP016248">
    <property type="protein sequence ID" value="ANQ08676.1"/>
    <property type="molecule type" value="Genomic_DNA"/>
</dbReference>
<dbReference type="Proteomes" id="UP000092716">
    <property type="component" value="Chromosome 10"/>
</dbReference>
<organism evidence="3 4">
    <name type="scientific">Plasmodium coatneyi</name>
    <dbReference type="NCBI Taxonomy" id="208452"/>
    <lineage>
        <taxon>Eukaryota</taxon>
        <taxon>Sar</taxon>
        <taxon>Alveolata</taxon>
        <taxon>Apicomplexa</taxon>
        <taxon>Aconoidasida</taxon>
        <taxon>Haemosporida</taxon>
        <taxon>Plasmodiidae</taxon>
        <taxon>Plasmodium</taxon>
    </lineage>
</organism>
<dbReference type="AlphaFoldDB" id="A0A1B1E0W2"/>
<gene>
    <name evidence="3" type="ORF">PCOAH_00031540</name>
</gene>
<dbReference type="KEGG" id="pcot:PCOAH_00031540"/>
<feature type="transmembrane region" description="Helical" evidence="1">
    <location>
        <begin position="463"/>
        <end position="486"/>
    </location>
</feature>
<keyword evidence="4" id="KW-1185">Reference proteome</keyword>
<keyword evidence="1" id="KW-0472">Membrane</keyword>
<reference evidence="4" key="1">
    <citation type="submission" date="2016-06" db="EMBL/GenBank/DDBJ databases">
        <title>First high quality genome sequence of Plasmodium coatneyi using continuous long reads from single molecule, real-time sequencing.</title>
        <authorList>
            <person name="Chien J.-T."/>
            <person name="Pakala S.B."/>
            <person name="Geraldo J.A."/>
            <person name="Lapp S.A."/>
            <person name="Barnwell J.W."/>
            <person name="Kissinger J.C."/>
            <person name="Galinski M.R."/>
            <person name="Humphrey J.C."/>
        </authorList>
    </citation>
    <scope>NUCLEOTIDE SEQUENCE [LARGE SCALE GENOMIC DNA]</scope>
    <source>
        <strain evidence="4">Hackeri</strain>
    </source>
</reference>
<dbReference type="VEuPathDB" id="PlasmoDB:PCOAH_00031540"/>
<evidence type="ECO:0000256" key="2">
    <source>
        <dbReference type="SAM" id="SignalP"/>
    </source>
</evidence>
<dbReference type="RefSeq" id="XP_019915371.1">
    <property type="nucleotide sequence ID" value="XM_020059954.1"/>
</dbReference>
<dbReference type="OrthoDB" id="385699at2759"/>
<keyword evidence="1" id="KW-0812">Transmembrane</keyword>
<keyword evidence="1" id="KW-1133">Transmembrane helix</keyword>
<keyword evidence="2" id="KW-0732">Signal</keyword>
<feature type="chain" id="PRO_5008521460" evidence="2">
    <location>
        <begin position="21"/>
        <end position="500"/>
    </location>
</feature>
<sequence length="500" mass="58697">MNFFRALSLLLIFLAKESKSSQGSSHDGEYPIFISNILINNVSFTFHRDRYDYELEASEHLTEIILSPLLNIWENYIYKKTSPEDELIFNGNPSGYLDNEENVVLDDLYLETYHIYVNKKKVYLTDLPYRIHFSNEGQKELAICYESQKAYKIKIKNNNANNNFYLSDVTLISQPSSTSLLLDREFKSYIYFYSTKVASNVEGLNIQASCHNSQMYINNNLLKKDAFFFPLNKDTYNNILVIECRQQRLHEKEQPLRKNKNTISENFIKRKFQEGVLHSRQKGEKQISFLDQVKGNYRKLVGHTSSLKEDDKSISTYQSNWRKRVTTLLGESNYNPLEKKNHMIKKIFRKFYFFNIYYHVHIDVPNYIYNLTDGNVCPFDPRGSVGTTGEYLCNNFHKNISFYADVSNKLFAFITVDRKKGTHRFINKVLNTPIQYSENVYLFLETYYDKKVVKIRFKKGTSFFSFLMLIVLTLVAIFACILALFCRKISYCAKGRKYAG</sequence>
<evidence type="ECO:0000256" key="1">
    <source>
        <dbReference type="SAM" id="Phobius"/>
    </source>
</evidence>
<protein>
    <submittedName>
        <fullName evidence="3">Uncharacterized protein</fullName>
    </submittedName>
</protein>
<dbReference type="GeneID" id="30909885"/>
<feature type="signal peptide" evidence="2">
    <location>
        <begin position="1"/>
        <end position="20"/>
    </location>
</feature>
<name>A0A1B1E0W2_9APIC</name>